<keyword evidence="3" id="KW-1185">Reference proteome</keyword>
<evidence type="ECO:0000313" key="2">
    <source>
        <dbReference type="EMBL" id="SGY20990.1"/>
    </source>
</evidence>
<name>A0A2X0NZI9_9BASI</name>
<evidence type="ECO:0000313" key="3">
    <source>
        <dbReference type="Proteomes" id="UP000249464"/>
    </source>
</evidence>
<feature type="region of interest" description="Disordered" evidence="1">
    <location>
        <begin position="1"/>
        <end position="77"/>
    </location>
</feature>
<feature type="compositionally biased region" description="Low complexity" evidence="1">
    <location>
        <begin position="11"/>
        <end position="29"/>
    </location>
</feature>
<feature type="region of interest" description="Disordered" evidence="1">
    <location>
        <begin position="137"/>
        <end position="214"/>
    </location>
</feature>
<dbReference type="AlphaFoldDB" id="A0A2X0NZI9"/>
<reference evidence="2 3" key="1">
    <citation type="submission" date="2016-11" db="EMBL/GenBank/DDBJ databases">
        <authorList>
            <person name="Jaros S."/>
            <person name="Januszkiewicz K."/>
            <person name="Wedrychowicz H."/>
        </authorList>
    </citation>
    <scope>NUCLEOTIDE SEQUENCE [LARGE SCALE GENOMIC DNA]</scope>
</reference>
<feature type="compositionally biased region" description="Low complexity" evidence="1">
    <location>
        <begin position="57"/>
        <end position="66"/>
    </location>
</feature>
<dbReference type="Proteomes" id="UP000249464">
    <property type="component" value="Unassembled WGS sequence"/>
</dbReference>
<sequence>MSRRAGSTWCSSPYSSSSAATPPTPASASRITPREAGLSSSPSRSSGTKRRGQQRASTPPTSSPSSVLNGAASPHSSPTIAVKFAGKIFRTLDTKLQGVEYSSEANFLGEPDEQIGDFERERADERRKRLERAMLVEAPETTDKRRRGTLDPLKDTEPSKRARTLLSRHESLSSLSASSPTTSPVKAETPTRRRLGRSRLEAARTPSPPPAPFLARTLPTSSAALSQAFALETALSKKNSLPPALADLVALHAALEGALIMHLGTSGWAVASSAVTEHHQDGSSTIRIPNLIDLDDLTKMLQSGARRFGQRELARLVWAWQGCDMSEASSSDGEVSDDELMIEHRREGEAGGLGFIVSKTRVGRAGKIENTYGVGISVSLKSNPQLPKFELLPPTSPSQRSNKAPEAPPSPSSLGRGRDGMSVVALWTQGKNARRTELERRLRAWGKRCSRAEQVRISPIYNPSLPPFPSELPEIPRATLPSLEAAAIAVPGTLSPSPKKPRAPVNDVFGPAVPIAGPNRSVLMLLEESVVKHPPSAAKVKASERNRMMRERLAAKHAESLLPSTNQAFLSSIAEAASPSKSLKRQRKGEAEEAWSVEKDIYKRNAIISRLGNIADVVAMFSNKCGGRPSLVYDIALAVANSPLVKIGEDEAMESLHMLCKLFPDFSTIKAVDRQDWLYVKREARPTVVKARVAEELEAVRRRGGSSLA</sequence>
<dbReference type="Gene3D" id="1.10.10.1420">
    <property type="entry name" value="DNA replication factor Cdt1, C-terminal WH domain"/>
    <property type="match status" value="1"/>
</dbReference>
<feature type="compositionally biased region" description="Low complexity" evidence="1">
    <location>
        <begin position="172"/>
        <end position="183"/>
    </location>
</feature>
<feature type="compositionally biased region" description="Basic and acidic residues" evidence="1">
    <location>
        <begin position="148"/>
        <end position="160"/>
    </location>
</feature>
<proteinExistence type="predicted"/>
<feature type="region of interest" description="Disordered" evidence="1">
    <location>
        <begin position="386"/>
        <end position="418"/>
    </location>
</feature>
<dbReference type="InterPro" id="IPR038090">
    <property type="entry name" value="Cdt1_C_WH_dom_sf"/>
</dbReference>
<evidence type="ECO:0000256" key="1">
    <source>
        <dbReference type="SAM" id="MobiDB-lite"/>
    </source>
</evidence>
<accession>A0A2X0NZI9</accession>
<dbReference type="EMBL" id="FQNC01000018">
    <property type="protein sequence ID" value="SGY20990.1"/>
    <property type="molecule type" value="Genomic_DNA"/>
</dbReference>
<gene>
    <name evidence="2" type="primary">BQ5605_C016g08181</name>
    <name evidence="2" type="ORF">BQ5605_C016G08181</name>
</gene>
<organism evidence="2 3">
    <name type="scientific">Microbotryum silenes-dioicae</name>
    <dbReference type="NCBI Taxonomy" id="796604"/>
    <lineage>
        <taxon>Eukaryota</taxon>
        <taxon>Fungi</taxon>
        <taxon>Dikarya</taxon>
        <taxon>Basidiomycota</taxon>
        <taxon>Pucciniomycotina</taxon>
        <taxon>Microbotryomycetes</taxon>
        <taxon>Microbotryales</taxon>
        <taxon>Microbotryaceae</taxon>
        <taxon>Microbotryum</taxon>
    </lineage>
</organism>
<protein>
    <submittedName>
        <fullName evidence="2">BQ5605_C016g08181 protein</fullName>
    </submittedName>
</protein>